<dbReference type="SUPFAM" id="SSF51182">
    <property type="entry name" value="RmlC-like cupins"/>
    <property type="match status" value="1"/>
</dbReference>
<geneLocation type="plasmid" evidence="2 3">
    <name>pILYOP01</name>
</geneLocation>
<gene>
    <name evidence="2" type="ordered locus">Ilyop_2135</name>
</gene>
<proteinExistence type="predicted"/>
<sequence>MAKNFIINKDVELEVLKDGLSRKILAYSDEIMMVEVNFTAGVAFGELHAHPDHEQVTYIKSGKFKFTIGNEARIVTAGDCVYMEKNILHGAECLESGVLLDTFTPMRKDFL</sequence>
<dbReference type="InterPro" id="IPR013096">
    <property type="entry name" value="Cupin_2"/>
</dbReference>
<dbReference type="CDD" id="cd02238">
    <property type="entry name" value="cupin_KdgF"/>
    <property type="match status" value="1"/>
</dbReference>
<dbReference type="HOGENOM" id="CLU_134269_1_1_0"/>
<keyword evidence="2" id="KW-0614">Plasmid</keyword>
<dbReference type="EMBL" id="CP002282">
    <property type="protein sequence ID" value="ADO83899.1"/>
    <property type="molecule type" value="Genomic_DNA"/>
</dbReference>
<dbReference type="Proteomes" id="UP000006875">
    <property type="component" value="Plasmid pILYOP01"/>
</dbReference>
<protein>
    <submittedName>
        <fullName evidence="2">Cupin 2 conserved barrel domain protein</fullName>
    </submittedName>
</protein>
<dbReference type="InterPro" id="IPR052535">
    <property type="entry name" value="Bacilysin_H2HPP_isomerase"/>
</dbReference>
<evidence type="ECO:0000313" key="3">
    <source>
        <dbReference type="Proteomes" id="UP000006875"/>
    </source>
</evidence>
<keyword evidence="3" id="KW-1185">Reference proteome</keyword>
<name>E3HC56_ILYPC</name>
<dbReference type="RefSeq" id="WP_013388561.1">
    <property type="nucleotide sequence ID" value="NC_014633.1"/>
</dbReference>
<reference evidence="2 3" key="1">
    <citation type="journal article" date="2010" name="Stand. Genomic Sci.">
        <title>Complete genome sequence of Ilyobacter polytropus type strain (CuHbu1).</title>
        <authorList>
            <person name="Sikorski J."/>
            <person name="Chertkov O."/>
            <person name="Lapidus A."/>
            <person name="Nolan M."/>
            <person name="Lucas S."/>
            <person name="Del Rio T.G."/>
            <person name="Tice H."/>
            <person name="Cheng J.F."/>
            <person name="Tapia R."/>
            <person name="Han C."/>
            <person name="Goodwin L."/>
            <person name="Pitluck S."/>
            <person name="Liolios K."/>
            <person name="Ivanova N."/>
            <person name="Mavromatis K."/>
            <person name="Mikhailova N."/>
            <person name="Pati A."/>
            <person name="Chen A."/>
            <person name="Palaniappan K."/>
            <person name="Land M."/>
            <person name="Hauser L."/>
            <person name="Chang Y.J."/>
            <person name="Jeffries C.D."/>
            <person name="Brambilla E."/>
            <person name="Yasawong M."/>
            <person name="Rohde M."/>
            <person name="Pukall R."/>
            <person name="Spring S."/>
            <person name="Goker M."/>
            <person name="Woyke T."/>
            <person name="Bristow J."/>
            <person name="Eisen J.A."/>
            <person name="Markowitz V."/>
            <person name="Hugenholtz P."/>
            <person name="Kyrpides N.C."/>
            <person name="Klenk H.P."/>
        </authorList>
    </citation>
    <scope>NUCLEOTIDE SEQUENCE [LARGE SCALE GENOMIC DNA]</scope>
    <source>
        <strain evidence="3">ATCC 51220 / DSM 2926 / LMG 16218 / CuHBu1</strain>
        <plasmid evidence="3">pILYOP01</plasmid>
    </source>
</reference>
<organism evidence="2 3">
    <name type="scientific">Ilyobacter polytropus (strain ATCC 51220 / DSM 2926 / LMG 16218 / CuHBu1)</name>
    <dbReference type="NCBI Taxonomy" id="572544"/>
    <lineage>
        <taxon>Bacteria</taxon>
        <taxon>Fusobacteriati</taxon>
        <taxon>Fusobacteriota</taxon>
        <taxon>Fusobacteriia</taxon>
        <taxon>Fusobacteriales</taxon>
        <taxon>Fusobacteriaceae</taxon>
        <taxon>Ilyobacter</taxon>
    </lineage>
</organism>
<dbReference type="PANTHER" id="PTHR40112">
    <property type="entry name" value="H2HPP ISOMERASE"/>
    <property type="match status" value="1"/>
</dbReference>
<dbReference type="Pfam" id="PF07883">
    <property type="entry name" value="Cupin_2"/>
    <property type="match status" value="1"/>
</dbReference>
<dbReference type="Gene3D" id="2.60.120.10">
    <property type="entry name" value="Jelly Rolls"/>
    <property type="match status" value="1"/>
</dbReference>
<dbReference type="PANTHER" id="PTHR40112:SF1">
    <property type="entry name" value="H2HPP ISOMERASE"/>
    <property type="match status" value="1"/>
</dbReference>
<dbReference type="OrthoDB" id="9811153at2"/>
<evidence type="ECO:0000313" key="2">
    <source>
        <dbReference type="EMBL" id="ADO83899.1"/>
    </source>
</evidence>
<dbReference type="PIRSF" id="PIRSF029883">
    <property type="entry name" value="KdgF"/>
    <property type="match status" value="1"/>
</dbReference>
<dbReference type="KEGG" id="ipo:Ilyop_2135"/>
<evidence type="ECO:0000259" key="1">
    <source>
        <dbReference type="Pfam" id="PF07883"/>
    </source>
</evidence>
<dbReference type="InterPro" id="IPR025499">
    <property type="entry name" value="KdgF"/>
</dbReference>
<feature type="domain" description="Cupin type-2" evidence="1">
    <location>
        <begin position="38"/>
        <end position="95"/>
    </location>
</feature>
<dbReference type="AlphaFoldDB" id="E3HC56"/>
<dbReference type="InterPro" id="IPR014710">
    <property type="entry name" value="RmlC-like_jellyroll"/>
</dbReference>
<dbReference type="InterPro" id="IPR011051">
    <property type="entry name" value="RmlC_Cupin_sf"/>
</dbReference>
<accession>E3HC56</accession>